<reference evidence="2" key="1">
    <citation type="submission" date="2016-01" db="EMBL/GenBank/DDBJ databases">
        <authorList>
            <person name="Peeters C."/>
        </authorList>
    </citation>
    <scope>NUCLEOTIDE SEQUENCE [LARGE SCALE GENOMIC DNA]</scope>
    <source>
        <strain evidence="2">LMG 29323</strain>
    </source>
</reference>
<dbReference type="EMBL" id="FCOE02000008">
    <property type="protein sequence ID" value="SAK62998.1"/>
    <property type="molecule type" value="Genomic_DNA"/>
</dbReference>
<accession>A0A158AYF9</accession>
<dbReference type="RefSeq" id="WP_061175520.1">
    <property type="nucleotide sequence ID" value="NZ_FCOE02000008.1"/>
</dbReference>
<name>A0A158AYF9_9BURK</name>
<evidence type="ECO:0000313" key="2">
    <source>
        <dbReference type="EMBL" id="SAK62998.1"/>
    </source>
</evidence>
<evidence type="ECO:0000313" key="3">
    <source>
        <dbReference type="Proteomes" id="UP000054911"/>
    </source>
</evidence>
<comment type="caution">
    <text evidence="2">The sequence shown here is derived from an EMBL/GenBank/DDBJ whole genome shotgun (WGS) entry which is preliminary data.</text>
</comment>
<dbReference type="OrthoDB" id="9010520at2"/>
<protein>
    <submittedName>
        <fullName evidence="2">Uncharacterized protein</fullName>
    </submittedName>
</protein>
<keyword evidence="3" id="KW-1185">Reference proteome</keyword>
<sequence length="105" mass="12157">MSADLHAQEELAHIGRMIAELERAMTGRGDPTRHAVMRPEYWQRRIDVLMAASTNEPLRRDAAALRERLADVFADAHERDTGQAGEQRRRLAAENEAKRRERRRI</sequence>
<dbReference type="AlphaFoldDB" id="A0A158AYF9"/>
<gene>
    <name evidence="2" type="ORF">AWB80_02812</name>
</gene>
<proteinExistence type="predicted"/>
<feature type="region of interest" description="Disordered" evidence="1">
    <location>
        <begin position="76"/>
        <end position="105"/>
    </location>
</feature>
<dbReference type="Proteomes" id="UP000054911">
    <property type="component" value="Unassembled WGS sequence"/>
</dbReference>
<evidence type="ECO:0000256" key="1">
    <source>
        <dbReference type="SAM" id="MobiDB-lite"/>
    </source>
</evidence>
<feature type="compositionally biased region" description="Basic and acidic residues" evidence="1">
    <location>
        <begin position="76"/>
        <end position="99"/>
    </location>
</feature>
<organism evidence="2 3">
    <name type="scientific">Caballeronia pedi</name>
    <dbReference type="NCBI Taxonomy" id="1777141"/>
    <lineage>
        <taxon>Bacteria</taxon>
        <taxon>Pseudomonadati</taxon>
        <taxon>Pseudomonadota</taxon>
        <taxon>Betaproteobacteria</taxon>
        <taxon>Burkholderiales</taxon>
        <taxon>Burkholderiaceae</taxon>
        <taxon>Caballeronia</taxon>
    </lineage>
</organism>